<dbReference type="Gene3D" id="3.20.20.80">
    <property type="entry name" value="Glycosidases"/>
    <property type="match status" value="1"/>
</dbReference>
<evidence type="ECO:0000313" key="7">
    <source>
        <dbReference type="EMBL" id="GAI06157.1"/>
    </source>
</evidence>
<dbReference type="EC" id="3.2.1.51" evidence="2"/>
<name>X1KGJ6_9ZZZZ</name>
<keyword evidence="4" id="KW-0378">Hydrolase</keyword>
<evidence type="ECO:0000256" key="2">
    <source>
        <dbReference type="ARBA" id="ARBA00012662"/>
    </source>
</evidence>
<dbReference type="GO" id="GO:0016139">
    <property type="term" value="P:glycoside catabolic process"/>
    <property type="evidence" value="ECO:0007669"/>
    <property type="project" value="TreeGrafter"/>
</dbReference>
<dbReference type="AlphaFoldDB" id="X1KGJ6"/>
<dbReference type="InterPro" id="IPR057739">
    <property type="entry name" value="Glyco_hydro_29_N"/>
</dbReference>
<dbReference type="GO" id="GO:0006004">
    <property type="term" value="P:fucose metabolic process"/>
    <property type="evidence" value="ECO:0007669"/>
    <property type="project" value="TreeGrafter"/>
</dbReference>
<evidence type="ECO:0000256" key="5">
    <source>
        <dbReference type="ARBA" id="ARBA00023295"/>
    </source>
</evidence>
<comment type="similarity">
    <text evidence="1">Belongs to the glycosyl hydrolase 29 family.</text>
</comment>
<proteinExistence type="inferred from homology"/>
<dbReference type="GO" id="GO:0005764">
    <property type="term" value="C:lysosome"/>
    <property type="evidence" value="ECO:0007669"/>
    <property type="project" value="TreeGrafter"/>
</dbReference>
<gene>
    <name evidence="7" type="ORF">S06H3_17298</name>
</gene>
<dbReference type="PANTHER" id="PTHR10030">
    <property type="entry name" value="ALPHA-L-FUCOSIDASE"/>
    <property type="match status" value="1"/>
</dbReference>
<dbReference type="GO" id="GO:0004560">
    <property type="term" value="F:alpha-L-fucosidase activity"/>
    <property type="evidence" value="ECO:0007669"/>
    <property type="project" value="InterPro"/>
</dbReference>
<sequence length="91" mass="10323">MKQLAGILSLSVIAIQLLGQTYQPSWSSLRNHHTPEWMEDAKFGIYCHWGLTTVKQLDGNGNKHLRELIPLFNAEKFDPAEWAQLFKDAGA</sequence>
<dbReference type="Pfam" id="PF01120">
    <property type="entry name" value="Alpha_L_fucos"/>
    <property type="match status" value="1"/>
</dbReference>
<dbReference type="InterPro" id="IPR000933">
    <property type="entry name" value="Glyco_hydro_29"/>
</dbReference>
<dbReference type="SUPFAM" id="SSF51445">
    <property type="entry name" value="(Trans)glycosidases"/>
    <property type="match status" value="1"/>
</dbReference>
<reference evidence="7" key="1">
    <citation type="journal article" date="2014" name="Front. Microbiol.">
        <title>High frequency of phylogenetically diverse reductive dehalogenase-homologous genes in deep subseafloor sedimentary metagenomes.</title>
        <authorList>
            <person name="Kawai M."/>
            <person name="Futagami T."/>
            <person name="Toyoda A."/>
            <person name="Takaki Y."/>
            <person name="Nishi S."/>
            <person name="Hori S."/>
            <person name="Arai W."/>
            <person name="Tsubouchi T."/>
            <person name="Morono Y."/>
            <person name="Uchiyama I."/>
            <person name="Ito T."/>
            <person name="Fujiyama A."/>
            <person name="Inagaki F."/>
            <person name="Takami H."/>
        </authorList>
    </citation>
    <scope>NUCLEOTIDE SEQUENCE</scope>
    <source>
        <strain evidence="7">Expedition CK06-06</strain>
    </source>
</reference>
<evidence type="ECO:0000259" key="6">
    <source>
        <dbReference type="Pfam" id="PF01120"/>
    </source>
</evidence>
<evidence type="ECO:0000256" key="1">
    <source>
        <dbReference type="ARBA" id="ARBA00007951"/>
    </source>
</evidence>
<evidence type="ECO:0000256" key="4">
    <source>
        <dbReference type="ARBA" id="ARBA00022801"/>
    </source>
</evidence>
<comment type="caution">
    <text evidence="7">The sequence shown here is derived from an EMBL/GenBank/DDBJ whole genome shotgun (WGS) entry which is preliminary data.</text>
</comment>
<dbReference type="InterPro" id="IPR017853">
    <property type="entry name" value="GH"/>
</dbReference>
<accession>X1KGJ6</accession>
<dbReference type="PANTHER" id="PTHR10030:SF37">
    <property type="entry name" value="ALPHA-L-FUCOSIDASE-RELATED"/>
    <property type="match status" value="1"/>
</dbReference>
<dbReference type="EMBL" id="BARV01008636">
    <property type="protein sequence ID" value="GAI06157.1"/>
    <property type="molecule type" value="Genomic_DNA"/>
</dbReference>
<evidence type="ECO:0000256" key="3">
    <source>
        <dbReference type="ARBA" id="ARBA00022729"/>
    </source>
</evidence>
<feature type="domain" description="Glycoside hydrolase family 29 N-terminal" evidence="6">
    <location>
        <begin position="19"/>
        <end position="56"/>
    </location>
</feature>
<keyword evidence="3" id="KW-0732">Signal</keyword>
<organism evidence="7">
    <name type="scientific">marine sediment metagenome</name>
    <dbReference type="NCBI Taxonomy" id="412755"/>
    <lineage>
        <taxon>unclassified sequences</taxon>
        <taxon>metagenomes</taxon>
        <taxon>ecological metagenomes</taxon>
    </lineage>
</organism>
<keyword evidence="5" id="KW-0326">Glycosidase</keyword>
<protein>
    <recommendedName>
        <fullName evidence="2">alpha-L-fucosidase</fullName>
        <ecNumber evidence="2">3.2.1.51</ecNumber>
    </recommendedName>
</protein>
<feature type="non-terminal residue" evidence="7">
    <location>
        <position position="91"/>
    </location>
</feature>